<reference evidence="7 8" key="1">
    <citation type="submission" date="2017-01" db="EMBL/GenBank/DDBJ databases">
        <title>The complete genome sequence of a sulfur-oxidizing marine bacterium Thioclava sp. 25B10_4T.</title>
        <authorList>
            <person name="Liu Y."/>
            <person name="Lai Q."/>
            <person name="Shao Z."/>
        </authorList>
    </citation>
    <scope>NUCLEOTIDE SEQUENCE [LARGE SCALE GENOMIC DNA]</scope>
    <source>
        <strain evidence="7 8">25B10_4</strain>
    </source>
</reference>
<dbReference type="InterPro" id="IPR036388">
    <property type="entry name" value="WH-like_DNA-bd_sf"/>
</dbReference>
<feature type="domain" description="N-acetyltransferase" evidence="6">
    <location>
        <begin position="139"/>
        <end position="291"/>
    </location>
</feature>
<dbReference type="PANTHER" id="PTHR43877">
    <property type="entry name" value="AMINOALKYLPHOSPHONATE N-ACETYLTRANSFERASE-RELATED-RELATED"/>
    <property type="match status" value="1"/>
</dbReference>
<keyword evidence="5" id="KW-0012">Acyltransferase</keyword>
<accession>A0ABM6IFJ7</accession>
<keyword evidence="4" id="KW-0804">Transcription</keyword>
<dbReference type="Gene3D" id="3.40.630.30">
    <property type="match status" value="1"/>
</dbReference>
<protein>
    <submittedName>
        <fullName evidence="7">PadR family transcriptional regulator</fullName>
    </submittedName>
</protein>
<dbReference type="Proteomes" id="UP000185622">
    <property type="component" value="Chromosome"/>
</dbReference>
<name>A0ABM6IFJ7_9RHOB</name>
<dbReference type="RefSeq" id="WP_075776241.1">
    <property type="nucleotide sequence ID" value="NZ_CP019437.1"/>
</dbReference>
<keyword evidence="3" id="KW-0238">DNA-binding</keyword>
<dbReference type="Pfam" id="PF13463">
    <property type="entry name" value="HTH_27"/>
    <property type="match status" value="1"/>
</dbReference>
<dbReference type="Gene3D" id="1.10.10.10">
    <property type="entry name" value="Winged helix-like DNA-binding domain superfamily/Winged helix DNA-binding domain"/>
    <property type="match status" value="1"/>
</dbReference>
<proteinExistence type="predicted"/>
<evidence type="ECO:0000313" key="7">
    <source>
        <dbReference type="EMBL" id="AQS47483.1"/>
    </source>
</evidence>
<dbReference type="PROSITE" id="PS51186">
    <property type="entry name" value="GNAT"/>
    <property type="match status" value="1"/>
</dbReference>
<dbReference type="InterPro" id="IPR000182">
    <property type="entry name" value="GNAT_dom"/>
</dbReference>
<dbReference type="EMBL" id="CP019437">
    <property type="protein sequence ID" value="AQS47483.1"/>
    <property type="molecule type" value="Genomic_DNA"/>
</dbReference>
<evidence type="ECO:0000313" key="8">
    <source>
        <dbReference type="Proteomes" id="UP000185622"/>
    </source>
</evidence>
<organism evidence="7 8">
    <name type="scientific">Thioclava nitratireducens</name>
    <dbReference type="NCBI Taxonomy" id="1915078"/>
    <lineage>
        <taxon>Bacteria</taxon>
        <taxon>Pseudomonadati</taxon>
        <taxon>Pseudomonadota</taxon>
        <taxon>Alphaproteobacteria</taxon>
        <taxon>Rhodobacterales</taxon>
        <taxon>Paracoccaceae</taxon>
        <taxon>Thioclava</taxon>
    </lineage>
</organism>
<dbReference type="InterPro" id="IPR016181">
    <property type="entry name" value="Acyl_CoA_acyltransferase"/>
</dbReference>
<keyword evidence="8" id="KW-1185">Reference proteome</keyword>
<evidence type="ECO:0000256" key="5">
    <source>
        <dbReference type="ARBA" id="ARBA00023315"/>
    </source>
</evidence>
<evidence type="ECO:0000256" key="1">
    <source>
        <dbReference type="ARBA" id="ARBA00022679"/>
    </source>
</evidence>
<evidence type="ECO:0000256" key="2">
    <source>
        <dbReference type="ARBA" id="ARBA00023015"/>
    </source>
</evidence>
<dbReference type="CDD" id="cd04301">
    <property type="entry name" value="NAT_SF"/>
    <property type="match status" value="1"/>
</dbReference>
<evidence type="ECO:0000259" key="6">
    <source>
        <dbReference type="PROSITE" id="PS51186"/>
    </source>
</evidence>
<dbReference type="PROSITE" id="PS01117">
    <property type="entry name" value="HTH_MARR_1"/>
    <property type="match status" value="1"/>
</dbReference>
<gene>
    <name evidence="7" type="ORF">BMG03_06475</name>
</gene>
<keyword evidence="1" id="KW-0808">Transferase</keyword>
<dbReference type="InterPro" id="IPR000835">
    <property type="entry name" value="HTH_MarR-typ"/>
</dbReference>
<dbReference type="SMART" id="SM00347">
    <property type="entry name" value="HTH_MARR"/>
    <property type="match status" value="1"/>
</dbReference>
<evidence type="ECO:0000256" key="3">
    <source>
        <dbReference type="ARBA" id="ARBA00023125"/>
    </source>
</evidence>
<evidence type="ECO:0000256" key="4">
    <source>
        <dbReference type="ARBA" id="ARBA00023163"/>
    </source>
</evidence>
<dbReference type="PANTHER" id="PTHR43877:SF2">
    <property type="entry name" value="AMINOALKYLPHOSPHONATE N-ACETYLTRANSFERASE-RELATED"/>
    <property type="match status" value="1"/>
</dbReference>
<dbReference type="SUPFAM" id="SSF46785">
    <property type="entry name" value="Winged helix' DNA-binding domain"/>
    <property type="match status" value="1"/>
</dbReference>
<sequence length="292" mass="32149">MDSIARIRRFNRAVTRQLGALNSSFLGRGRPLGSARVLNLIGRGQGDVAKLREVLALDSGQMSRLLRGLEGEGLIVMEDDPEDGRRRIARLTDAGQAEFAEYERLSDAQAADILSRHPDHAALLGAMDLIATSLTRSEIEIVPCDPLDPRAQSCLAKYYAELSARFDGGFDVSLSKDPEAAEMRPPHGTFLIALSDGLPLGCAALKGGADYAEVKRVWIAPAARGLGLARQLMNALEVSARELGHLRLRLDTNSALPEAIAMYQRFGWHEIPRYNNDPYPDRFFEKRLLAQE</sequence>
<keyword evidence="2" id="KW-0805">Transcription regulation</keyword>
<dbReference type="InterPro" id="IPR050832">
    <property type="entry name" value="Bact_Acetyltransf"/>
</dbReference>
<dbReference type="InterPro" id="IPR036390">
    <property type="entry name" value="WH_DNA-bd_sf"/>
</dbReference>
<dbReference type="InterPro" id="IPR023187">
    <property type="entry name" value="Tscrpt_reg_MarR-type_CS"/>
</dbReference>
<dbReference type="Pfam" id="PF00583">
    <property type="entry name" value="Acetyltransf_1"/>
    <property type="match status" value="1"/>
</dbReference>
<dbReference type="SUPFAM" id="SSF55729">
    <property type="entry name" value="Acyl-CoA N-acyltransferases (Nat)"/>
    <property type="match status" value="1"/>
</dbReference>